<keyword evidence="3" id="KW-1185">Reference proteome</keyword>
<accession>A0A5D2WUM9</accession>
<protein>
    <recommendedName>
        <fullName evidence="4">GAG-pre-integrase domain-containing protein</fullName>
    </recommendedName>
</protein>
<evidence type="ECO:0000313" key="2">
    <source>
        <dbReference type="EMBL" id="TYJ05162.1"/>
    </source>
</evidence>
<dbReference type="Proteomes" id="UP000323597">
    <property type="component" value="Chromosome A12"/>
</dbReference>
<keyword evidence="1" id="KW-1133">Transmembrane helix</keyword>
<name>A0A5D2WUM9_GOSMU</name>
<evidence type="ECO:0008006" key="4">
    <source>
        <dbReference type="Google" id="ProtNLM"/>
    </source>
</evidence>
<keyword evidence="1" id="KW-0812">Transmembrane</keyword>
<keyword evidence="1" id="KW-0472">Membrane</keyword>
<proteinExistence type="predicted"/>
<sequence length="305" mass="34604">MNSHRWWRLKEELFLVRFMALVKIVFLVKIIMVVKIVLCLLLLNRILEWILWLHVGRMLSMCHLGQIVLGQVLVCIMRIMVVILGLLLWGCVLVMVTRAMNGHARGPIGAGHDFGQNDFVHPQLDGGHYSSRPNANCVHLGPRVLPTAPKVLWQTKPRARVFDVDSSQYDSSQFVGISPWCLTYVLLTILMPLPMVQILIPLISMFHCRLEARRSVRILELLIMCVKMPPIFIHPLHIQDIQTQEILLRGQVRDGLYHFSAESVALCPSAYNAAVQDCSTGVEVFTLWHKSLGHPSSVIVKTVLD</sequence>
<reference evidence="2 3" key="1">
    <citation type="submission" date="2019-07" db="EMBL/GenBank/DDBJ databases">
        <title>WGS assembly of Gossypium mustelinum.</title>
        <authorList>
            <person name="Chen Z.J."/>
            <person name="Sreedasyam A."/>
            <person name="Ando A."/>
            <person name="Song Q."/>
            <person name="De L."/>
            <person name="Hulse-Kemp A."/>
            <person name="Ding M."/>
            <person name="Ye W."/>
            <person name="Kirkbride R."/>
            <person name="Jenkins J."/>
            <person name="Plott C."/>
            <person name="Lovell J."/>
            <person name="Lin Y.-M."/>
            <person name="Vaughn R."/>
            <person name="Liu B."/>
            <person name="Li W."/>
            <person name="Simpson S."/>
            <person name="Scheffler B."/>
            <person name="Saski C."/>
            <person name="Grover C."/>
            <person name="Hu G."/>
            <person name="Conover J."/>
            <person name="Carlson J."/>
            <person name="Shu S."/>
            <person name="Boston L."/>
            <person name="Williams M."/>
            <person name="Peterson D."/>
            <person name="Mcgee K."/>
            <person name="Jones D."/>
            <person name="Wendel J."/>
            <person name="Stelly D."/>
            <person name="Grimwood J."/>
            <person name="Schmutz J."/>
        </authorList>
    </citation>
    <scope>NUCLEOTIDE SEQUENCE [LARGE SCALE GENOMIC DNA]</scope>
    <source>
        <strain evidence="2">1408120.09</strain>
    </source>
</reference>
<gene>
    <name evidence="2" type="ORF">E1A91_A12G145500v1</name>
</gene>
<feature type="transmembrane region" description="Helical" evidence="1">
    <location>
        <begin position="184"/>
        <end position="206"/>
    </location>
</feature>
<evidence type="ECO:0000313" key="3">
    <source>
        <dbReference type="Proteomes" id="UP000323597"/>
    </source>
</evidence>
<evidence type="ECO:0000256" key="1">
    <source>
        <dbReference type="SAM" id="Phobius"/>
    </source>
</evidence>
<dbReference type="AlphaFoldDB" id="A0A5D2WUM9"/>
<organism evidence="2 3">
    <name type="scientific">Gossypium mustelinum</name>
    <name type="common">Cotton</name>
    <name type="synonym">Gossypium caicoense</name>
    <dbReference type="NCBI Taxonomy" id="34275"/>
    <lineage>
        <taxon>Eukaryota</taxon>
        <taxon>Viridiplantae</taxon>
        <taxon>Streptophyta</taxon>
        <taxon>Embryophyta</taxon>
        <taxon>Tracheophyta</taxon>
        <taxon>Spermatophyta</taxon>
        <taxon>Magnoliopsida</taxon>
        <taxon>eudicotyledons</taxon>
        <taxon>Gunneridae</taxon>
        <taxon>Pentapetalae</taxon>
        <taxon>rosids</taxon>
        <taxon>malvids</taxon>
        <taxon>Malvales</taxon>
        <taxon>Malvaceae</taxon>
        <taxon>Malvoideae</taxon>
        <taxon>Gossypium</taxon>
    </lineage>
</organism>
<feature type="transmembrane region" description="Helical" evidence="1">
    <location>
        <begin position="21"/>
        <end position="43"/>
    </location>
</feature>
<dbReference type="EMBL" id="CM017647">
    <property type="protein sequence ID" value="TYJ05162.1"/>
    <property type="molecule type" value="Genomic_DNA"/>
</dbReference>
<feature type="transmembrane region" description="Helical" evidence="1">
    <location>
        <begin position="76"/>
        <end position="96"/>
    </location>
</feature>